<dbReference type="VEuPathDB" id="FungiDB:CC1G_11263"/>
<keyword evidence="1" id="KW-1133">Transmembrane helix</keyword>
<feature type="transmembrane region" description="Helical" evidence="1">
    <location>
        <begin position="136"/>
        <end position="155"/>
    </location>
</feature>
<reference evidence="2 3" key="1">
    <citation type="journal article" date="2010" name="Proc. Natl. Acad. Sci. U.S.A.">
        <title>Insights into evolution of multicellular fungi from the assembled chromosomes of the mushroom Coprinopsis cinerea (Coprinus cinereus).</title>
        <authorList>
            <person name="Stajich J.E."/>
            <person name="Wilke S.K."/>
            <person name="Ahren D."/>
            <person name="Au C.H."/>
            <person name="Birren B.W."/>
            <person name="Borodovsky M."/>
            <person name="Burns C."/>
            <person name="Canback B."/>
            <person name="Casselton L.A."/>
            <person name="Cheng C.K."/>
            <person name="Deng J."/>
            <person name="Dietrich F.S."/>
            <person name="Fargo D.C."/>
            <person name="Farman M.L."/>
            <person name="Gathman A.C."/>
            <person name="Goldberg J."/>
            <person name="Guigo R."/>
            <person name="Hoegger P.J."/>
            <person name="Hooker J.B."/>
            <person name="Huggins A."/>
            <person name="James T.Y."/>
            <person name="Kamada T."/>
            <person name="Kilaru S."/>
            <person name="Kodira C."/>
            <person name="Kues U."/>
            <person name="Kupfer D."/>
            <person name="Kwan H.S."/>
            <person name="Lomsadze A."/>
            <person name="Li W."/>
            <person name="Lilly W.W."/>
            <person name="Ma L.J."/>
            <person name="Mackey A.J."/>
            <person name="Manning G."/>
            <person name="Martin F."/>
            <person name="Muraguchi H."/>
            <person name="Natvig D.O."/>
            <person name="Palmerini H."/>
            <person name="Ramesh M.A."/>
            <person name="Rehmeyer C.J."/>
            <person name="Roe B.A."/>
            <person name="Shenoy N."/>
            <person name="Stanke M."/>
            <person name="Ter-Hovhannisyan V."/>
            <person name="Tunlid A."/>
            <person name="Velagapudi R."/>
            <person name="Vision T.J."/>
            <person name="Zeng Q."/>
            <person name="Zolan M.E."/>
            <person name="Pukkila P.J."/>
        </authorList>
    </citation>
    <scope>NUCLEOTIDE SEQUENCE [LARGE SCALE GENOMIC DNA]</scope>
    <source>
        <strain evidence="3">Okayama-7 / 130 / ATCC MYA-4618 / FGSC 9003</strain>
    </source>
</reference>
<dbReference type="InParanoid" id="A8PDK4"/>
<dbReference type="RefSeq" id="XP_001840615.1">
    <property type="nucleotide sequence ID" value="XM_001840563.1"/>
</dbReference>
<organism evidence="2 3">
    <name type="scientific">Coprinopsis cinerea (strain Okayama-7 / 130 / ATCC MYA-4618 / FGSC 9003)</name>
    <name type="common">Inky cap fungus</name>
    <name type="synonym">Hormographiella aspergillata</name>
    <dbReference type="NCBI Taxonomy" id="240176"/>
    <lineage>
        <taxon>Eukaryota</taxon>
        <taxon>Fungi</taxon>
        <taxon>Dikarya</taxon>
        <taxon>Basidiomycota</taxon>
        <taxon>Agaricomycotina</taxon>
        <taxon>Agaricomycetes</taxon>
        <taxon>Agaricomycetidae</taxon>
        <taxon>Agaricales</taxon>
        <taxon>Agaricineae</taxon>
        <taxon>Psathyrellaceae</taxon>
        <taxon>Coprinopsis</taxon>
    </lineage>
</organism>
<feature type="transmembrane region" description="Helical" evidence="1">
    <location>
        <begin position="246"/>
        <end position="269"/>
    </location>
</feature>
<dbReference type="Proteomes" id="UP000001861">
    <property type="component" value="Unassembled WGS sequence"/>
</dbReference>
<keyword evidence="1" id="KW-0472">Membrane</keyword>
<sequence>MAEPTQDLVDRWYLAGGLYSNSTVGIAVAAIELFMWIYSVQLYLELPRVERRGRERYLVVSFVMVSLACMSAVSGAINVYNVLLETHLPSGNVDEVWEKYDNSLLDHMEIMGLMVQRWVGDLLLIYRCYIIWQDRLAVAILPVLVFLASFGISLRPFIPLHGWKYRSHHLRTVDAFVYMSLHILVTALISIRLMRARRRLTRTLGLAIDDRVYTSVVAMLVESAAAIAVVTIPYATTNIVAGWTAYQVYTVFAVGYNTVISLAPQLIIFRVASGRSWVRRPESFSDPVSHDLRFHESQVSEKFEP</sequence>
<name>A8PDK4_COPC7</name>
<dbReference type="EMBL" id="AACS02000006">
    <property type="protein sequence ID" value="EAU81181.1"/>
    <property type="molecule type" value="Genomic_DNA"/>
</dbReference>
<evidence type="ECO:0000256" key="1">
    <source>
        <dbReference type="SAM" id="Phobius"/>
    </source>
</evidence>
<accession>A8PDK4</accession>
<keyword evidence="1" id="KW-0812">Transmembrane</keyword>
<feature type="transmembrane region" description="Helical" evidence="1">
    <location>
        <begin position="175"/>
        <end position="191"/>
    </location>
</feature>
<dbReference type="GeneID" id="6017265"/>
<dbReference type="AlphaFoldDB" id="A8PDK4"/>
<evidence type="ECO:0000313" key="2">
    <source>
        <dbReference type="EMBL" id="EAU81181.1"/>
    </source>
</evidence>
<evidence type="ECO:0000313" key="3">
    <source>
        <dbReference type="Proteomes" id="UP000001861"/>
    </source>
</evidence>
<protein>
    <submittedName>
        <fullName evidence="2">Uncharacterized protein</fullName>
    </submittedName>
</protein>
<keyword evidence="3" id="KW-1185">Reference proteome</keyword>
<feature type="transmembrane region" description="Helical" evidence="1">
    <location>
        <begin position="212"/>
        <end position="234"/>
    </location>
</feature>
<dbReference type="KEGG" id="cci:CC1G_11263"/>
<gene>
    <name evidence="2" type="ORF">CC1G_11263</name>
</gene>
<feature type="transmembrane region" description="Helical" evidence="1">
    <location>
        <begin position="110"/>
        <end position="129"/>
    </location>
</feature>
<comment type="caution">
    <text evidence="2">The sequence shown here is derived from an EMBL/GenBank/DDBJ whole genome shotgun (WGS) entry which is preliminary data.</text>
</comment>
<proteinExistence type="predicted"/>
<feature type="transmembrane region" description="Helical" evidence="1">
    <location>
        <begin position="57"/>
        <end position="80"/>
    </location>
</feature>
<dbReference type="OrthoDB" id="3351617at2759"/>
<feature type="transmembrane region" description="Helical" evidence="1">
    <location>
        <begin position="12"/>
        <end position="37"/>
    </location>
</feature>